<feature type="region of interest" description="Disordered" evidence="1">
    <location>
        <begin position="68"/>
        <end position="96"/>
    </location>
</feature>
<dbReference type="AlphaFoldDB" id="A0A2T8F4R4"/>
<name>A0A2T8F4R4_9ACTN</name>
<gene>
    <name evidence="2" type="ORF">DDE18_21845</name>
</gene>
<organism evidence="2 3">
    <name type="scientific">Nocardioides gansuensis</name>
    <dbReference type="NCBI Taxonomy" id="2138300"/>
    <lineage>
        <taxon>Bacteria</taxon>
        <taxon>Bacillati</taxon>
        <taxon>Actinomycetota</taxon>
        <taxon>Actinomycetes</taxon>
        <taxon>Propionibacteriales</taxon>
        <taxon>Nocardioidaceae</taxon>
        <taxon>Nocardioides</taxon>
    </lineage>
</organism>
<evidence type="ECO:0000313" key="2">
    <source>
        <dbReference type="EMBL" id="PVG80712.1"/>
    </source>
</evidence>
<dbReference type="RefSeq" id="WP_116574543.1">
    <property type="nucleotide sequence ID" value="NZ_QDGZ01000015.1"/>
</dbReference>
<accession>A0A2T8F4R4</accession>
<dbReference type="OrthoDB" id="3793912at2"/>
<evidence type="ECO:0000313" key="3">
    <source>
        <dbReference type="Proteomes" id="UP000246018"/>
    </source>
</evidence>
<sequence length="96" mass="10590">MQRLAGDVLQVHYGAQLWVTEASVQCLGEQRRQGMSWQEAAYLIGCSRPAIAKLIEQGRLRQRRVNRAASLSRASLETAGRSISSDVHGQRAASHC</sequence>
<keyword evidence="3" id="KW-1185">Reference proteome</keyword>
<reference evidence="2 3" key="1">
    <citation type="submission" date="2018-04" db="EMBL/GenBank/DDBJ databases">
        <title>Genome of Nocardioides gansuensis WSJ-1.</title>
        <authorList>
            <person name="Wu S."/>
            <person name="Wang G."/>
        </authorList>
    </citation>
    <scope>NUCLEOTIDE SEQUENCE [LARGE SCALE GENOMIC DNA]</scope>
    <source>
        <strain evidence="2 3">WSJ-1</strain>
    </source>
</reference>
<comment type="caution">
    <text evidence="2">The sequence shown here is derived from an EMBL/GenBank/DDBJ whole genome shotgun (WGS) entry which is preliminary data.</text>
</comment>
<proteinExistence type="predicted"/>
<evidence type="ECO:0008006" key="4">
    <source>
        <dbReference type="Google" id="ProtNLM"/>
    </source>
</evidence>
<dbReference type="EMBL" id="QDGZ01000015">
    <property type="protein sequence ID" value="PVG80712.1"/>
    <property type="molecule type" value="Genomic_DNA"/>
</dbReference>
<dbReference type="Proteomes" id="UP000246018">
    <property type="component" value="Unassembled WGS sequence"/>
</dbReference>
<protein>
    <recommendedName>
        <fullName evidence="4">Helix-turn-helix domain-containing protein</fullName>
    </recommendedName>
</protein>
<evidence type="ECO:0000256" key="1">
    <source>
        <dbReference type="SAM" id="MobiDB-lite"/>
    </source>
</evidence>